<dbReference type="SUPFAM" id="SSF109854">
    <property type="entry name" value="DinB/YfiT-like putative metalloenzymes"/>
    <property type="match status" value="1"/>
</dbReference>
<accession>A0ABX2EV78</accession>
<dbReference type="Gene3D" id="1.20.120.450">
    <property type="entry name" value="dinb family like domain"/>
    <property type="match status" value="1"/>
</dbReference>
<reference evidence="1 2" key="1">
    <citation type="submission" date="2020-01" db="EMBL/GenBank/DDBJ databases">
        <title>Kibdelosporangium persica a novel Actinomycetes from a hot desert in Iran.</title>
        <authorList>
            <person name="Safaei N."/>
            <person name="Zaburannyi N."/>
            <person name="Mueller R."/>
            <person name="Wink J."/>
        </authorList>
    </citation>
    <scope>NUCLEOTIDE SEQUENCE [LARGE SCALE GENOMIC DNA]</scope>
    <source>
        <strain evidence="1 2">4NS15</strain>
    </source>
</reference>
<dbReference type="Pfam" id="PF04978">
    <property type="entry name" value="MST"/>
    <property type="match status" value="1"/>
</dbReference>
<evidence type="ECO:0000313" key="2">
    <source>
        <dbReference type="Proteomes" id="UP000763557"/>
    </source>
</evidence>
<name>A0ABX2EV78_9PSEU</name>
<organism evidence="1 2">
    <name type="scientific">Kibdelosporangium persicum</name>
    <dbReference type="NCBI Taxonomy" id="2698649"/>
    <lineage>
        <taxon>Bacteria</taxon>
        <taxon>Bacillati</taxon>
        <taxon>Actinomycetota</taxon>
        <taxon>Actinomycetes</taxon>
        <taxon>Pseudonocardiales</taxon>
        <taxon>Pseudonocardiaceae</taxon>
        <taxon>Kibdelosporangium</taxon>
    </lineage>
</organism>
<sequence>MTSAELLVDAFGRVQEEVHAVVNGLSPEDLTLRVNDKANTIAWLVWHLTRVQDDHIADAAGIPQVWTGEGWADRFGLPLDPTDTGYGHTAKQVAKVQATAELLTGYHDATHEQTIQYVRTLTNKDLERIVDESWDPPVTLGVRLISVISDVLQHTGQAAFVRGLL</sequence>
<dbReference type="Proteomes" id="UP000763557">
    <property type="component" value="Unassembled WGS sequence"/>
</dbReference>
<evidence type="ECO:0000313" key="1">
    <source>
        <dbReference type="EMBL" id="NRN62862.1"/>
    </source>
</evidence>
<protein>
    <submittedName>
        <fullName evidence="1">Chorismate synthase</fullName>
    </submittedName>
</protein>
<keyword evidence="2" id="KW-1185">Reference proteome</keyword>
<dbReference type="RefSeq" id="WP_173123102.1">
    <property type="nucleotide sequence ID" value="NZ_CBCSGW010000042.1"/>
</dbReference>
<dbReference type="InterPro" id="IPR034660">
    <property type="entry name" value="DinB/YfiT-like"/>
</dbReference>
<dbReference type="InterPro" id="IPR007061">
    <property type="entry name" value="MST-like"/>
</dbReference>
<gene>
    <name evidence="1" type="ORF">GC106_630</name>
</gene>
<proteinExistence type="predicted"/>
<dbReference type="NCBIfam" id="NF047843">
    <property type="entry name" value="MST_Rv0443"/>
    <property type="match status" value="1"/>
</dbReference>
<dbReference type="EMBL" id="JAAATY010000001">
    <property type="protein sequence ID" value="NRN62862.1"/>
    <property type="molecule type" value="Genomic_DNA"/>
</dbReference>
<comment type="caution">
    <text evidence="1">The sequence shown here is derived from an EMBL/GenBank/DDBJ whole genome shotgun (WGS) entry which is preliminary data.</text>
</comment>